<dbReference type="AlphaFoldDB" id="H6RQK5"/>
<dbReference type="OrthoDB" id="9943515at2"/>
<dbReference type="EMBL" id="FO117623">
    <property type="protein sequence ID" value="CCG05373.1"/>
    <property type="molecule type" value="Genomic_DNA"/>
</dbReference>
<dbReference type="KEGG" id="bsd:BLASA_4570"/>
<name>H6RQK5_BLASD</name>
<dbReference type="STRING" id="1146883.BLASA_4570"/>
<accession>H6RQK5</accession>
<reference evidence="1 2" key="1">
    <citation type="journal article" date="2012" name="J. Bacteriol.">
        <title>Genome Sequence of Blastococcus saxobsidens DD2, a Stone-Inhabiting Bacterium.</title>
        <authorList>
            <person name="Chouaia B."/>
            <person name="Crotti E."/>
            <person name="Brusetti L."/>
            <person name="Daffonchio D."/>
            <person name="Essoussi I."/>
            <person name="Nouioui I."/>
            <person name="Sbissi I."/>
            <person name="Ghodhbane-Gtari F."/>
            <person name="Gtari M."/>
            <person name="Vacherie B."/>
            <person name="Barbe V."/>
            <person name="Medigue C."/>
            <person name="Gury J."/>
            <person name="Pujic P."/>
            <person name="Normand P."/>
        </authorList>
    </citation>
    <scope>NUCLEOTIDE SEQUENCE [LARGE SCALE GENOMIC DNA]</scope>
    <source>
        <strain evidence="1 2">DD2</strain>
    </source>
</reference>
<keyword evidence="2" id="KW-1185">Reference proteome</keyword>
<gene>
    <name evidence="1" type="ordered locus">BLASA_4570</name>
</gene>
<dbReference type="eggNOG" id="ENOG503257Z">
    <property type="taxonomic scope" value="Bacteria"/>
</dbReference>
<organism evidence="1 2">
    <name type="scientific">Blastococcus saxobsidens (strain DD2)</name>
    <dbReference type="NCBI Taxonomy" id="1146883"/>
    <lineage>
        <taxon>Bacteria</taxon>
        <taxon>Bacillati</taxon>
        <taxon>Actinomycetota</taxon>
        <taxon>Actinomycetes</taxon>
        <taxon>Geodermatophilales</taxon>
        <taxon>Geodermatophilaceae</taxon>
        <taxon>Blastococcus</taxon>
    </lineage>
</organism>
<dbReference type="HOGENOM" id="CLU_2448738_0_0_11"/>
<evidence type="ECO:0000313" key="1">
    <source>
        <dbReference type="EMBL" id="CCG05373.1"/>
    </source>
</evidence>
<evidence type="ECO:0000313" key="2">
    <source>
        <dbReference type="Proteomes" id="UP000007517"/>
    </source>
</evidence>
<proteinExistence type="predicted"/>
<dbReference type="RefSeq" id="WP_014378240.1">
    <property type="nucleotide sequence ID" value="NC_016943.1"/>
</dbReference>
<dbReference type="Proteomes" id="UP000007517">
    <property type="component" value="Chromosome"/>
</dbReference>
<protein>
    <submittedName>
        <fullName evidence="1">Uncharacterized protein</fullName>
    </submittedName>
</protein>
<reference evidence="2" key="2">
    <citation type="submission" date="2012-02" db="EMBL/GenBank/DDBJ databases">
        <title>Complete genome sequence of Blastococcus saxobsidens strain DD2.</title>
        <authorList>
            <person name="Genoscope."/>
        </authorList>
    </citation>
    <scope>NUCLEOTIDE SEQUENCE [LARGE SCALE GENOMIC DNA]</scope>
    <source>
        <strain evidence="2">DD2</strain>
    </source>
</reference>
<sequence length="89" mass="9334">MSEALQSAEIRNEFAAVRLTVRPHGRGTRLEVSSGQLGTSALLDATVLEALTRFDPEALAALVGVAMQASDETVDAAAAEELDPTPERA</sequence>